<dbReference type="AlphaFoldDB" id="A0A5B7F3M4"/>
<gene>
    <name evidence="1" type="ORF">E2C01_033791</name>
</gene>
<evidence type="ECO:0000313" key="2">
    <source>
        <dbReference type="Proteomes" id="UP000324222"/>
    </source>
</evidence>
<reference evidence="1 2" key="1">
    <citation type="submission" date="2019-05" db="EMBL/GenBank/DDBJ databases">
        <title>Another draft genome of Portunus trituberculatus and its Hox gene families provides insights of decapod evolution.</title>
        <authorList>
            <person name="Jeong J.-H."/>
            <person name="Song I."/>
            <person name="Kim S."/>
            <person name="Choi T."/>
            <person name="Kim D."/>
            <person name="Ryu S."/>
            <person name="Kim W."/>
        </authorList>
    </citation>
    <scope>NUCLEOTIDE SEQUENCE [LARGE SCALE GENOMIC DNA]</scope>
    <source>
        <tissue evidence="1">Muscle</tissue>
    </source>
</reference>
<organism evidence="1 2">
    <name type="scientific">Portunus trituberculatus</name>
    <name type="common">Swimming crab</name>
    <name type="synonym">Neptunus trituberculatus</name>
    <dbReference type="NCBI Taxonomy" id="210409"/>
    <lineage>
        <taxon>Eukaryota</taxon>
        <taxon>Metazoa</taxon>
        <taxon>Ecdysozoa</taxon>
        <taxon>Arthropoda</taxon>
        <taxon>Crustacea</taxon>
        <taxon>Multicrustacea</taxon>
        <taxon>Malacostraca</taxon>
        <taxon>Eumalacostraca</taxon>
        <taxon>Eucarida</taxon>
        <taxon>Decapoda</taxon>
        <taxon>Pleocyemata</taxon>
        <taxon>Brachyura</taxon>
        <taxon>Eubrachyura</taxon>
        <taxon>Portunoidea</taxon>
        <taxon>Portunidae</taxon>
        <taxon>Portuninae</taxon>
        <taxon>Portunus</taxon>
    </lineage>
</organism>
<dbReference type="EMBL" id="VSRR010004625">
    <property type="protein sequence ID" value="MPC40235.1"/>
    <property type="molecule type" value="Genomic_DNA"/>
</dbReference>
<comment type="caution">
    <text evidence="1">The sequence shown here is derived from an EMBL/GenBank/DDBJ whole genome shotgun (WGS) entry which is preliminary data.</text>
</comment>
<protein>
    <submittedName>
        <fullName evidence="1">Uncharacterized protein</fullName>
    </submittedName>
</protein>
<accession>A0A5B7F3M4</accession>
<keyword evidence="2" id="KW-1185">Reference proteome</keyword>
<dbReference type="Proteomes" id="UP000324222">
    <property type="component" value="Unassembled WGS sequence"/>
</dbReference>
<evidence type="ECO:0000313" key="1">
    <source>
        <dbReference type="EMBL" id="MPC40235.1"/>
    </source>
</evidence>
<proteinExistence type="predicted"/>
<name>A0A5B7F3M4_PORTR</name>
<sequence>MRFQAGGSPWQVGGAWAGRDVDGQELFYTCLRKTCLEYFLAKNCRPCQEDSRQVQAASLPPCFPSWRPRLMAAINPARYKSQRSPGV</sequence>